<keyword evidence="5 6" id="KW-0539">Nucleus</keyword>
<protein>
    <recommendedName>
        <fullName evidence="6">Transcription repressor</fullName>
    </recommendedName>
    <alternativeName>
        <fullName evidence="6">Ovate family protein</fullName>
    </alternativeName>
</protein>
<comment type="function">
    <text evidence="6">Transcriptional repressor that regulates multiple aspects of plant growth and development.</text>
</comment>
<evidence type="ECO:0000256" key="1">
    <source>
        <dbReference type="ARBA" id="ARBA00004123"/>
    </source>
</evidence>
<keyword evidence="4 6" id="KW-0804">Transcription</keyword>
<reference evidence="9 10" key="1">
    <citation type="submission" date="2019-09" db="EMBL/GenBank/DDBJ databases">
        <authorList>
            <person name="Ou C."/>
        </authorList>
    </citation>
    <scope>NUCLEOTIDE SEQUENCE [LARGE SCALE GENOMIC DNA]</scope>
    <source>
        <strain evidence="9">S2</strain>
        <tissue evidence="9">Leaf</tissue>
    </source>
</reference>
<name>A0A5N5FR08_9ROSA</name>
<dbReference type="OrthoDB" id="690912at2759"/>
<dbReference type="AlphaFoldDB" id="A0A5N5FR08"/>
<dbReference type="PANTHER" id="PTHR33057:SF21">
    <property type="entry name" value="TRANSCRIPTION REPRESSOR"/>
    <property type="match status" value="1"/>
</dbReference>
<evidence type="ECO:0000313" key="9">
    <source>
        <dbReference type="EMBL" id="KAB2605337.1"/>
    </source>
</evidence>
<dbReference type="NCBIfam" id="TIGR01568">
    <property type="entry name" value="A_thal_3678"/>
    <property type="match status" value="1"/>
</dbReference>
<comment type="caution">
    <text evidence="9">The sequence shown here is derived from an EMBL/GenBank/DDBJ whole genome shotgun (WGS) entry which is preliminary data.</text>
</comment>
<proteinExistence type="predicted"/>
<gene>
    <name evidence="9" type="ORF">D8674_005054</name>
</gene>
<reference evidence="9 10" key="3">
    <citation type="submission" date="2019-11" db="EMBL/GenBank/DDBJ databases">
        <title>A de novo genome assembly of a pear dwarfing rootstock.</title>
        <authorList>
            <person name="Wang F."/>
            <person name="Wang J."/>
            <person name="Li S."/>
            <person name="Zhang Y."/>
            <person name="Fang M."/>
            <person name="Ma L."/>
            <person name="Zhao Y."/>
            <person name="Jiang S."/>
        </authorList>
    </citation>
    <scope>NUCLEOTIDE SEQUENCE [LARGE SCALE GENOMIC DNA]</scope>
    <source>
        <strain evidence="9">S2</strain>
        <tissue evidence="9">Leaf</tissue>
    </source>
</reference>
<accession>A0A5N5FR08</accession>
<dbReference type="PROSITE" id="PS51754">
    <property type="entry name" value="OVATE"/>
    <property type="match status" value="1"/>
</dbReference>
<evidence type="ECO:0000259" key="8">
    <source>
        <dbReference type="PROSITE" id="PS51754"/>
    </source>
</evidence>
<feature type="region of interest" description="Disordered" evidence="7">
    <location>
        <begin position="69"/>
        <end position="91"/>
    </location>
</feature>
<feature type="domain" description="OVATE" evidence="8">
    <location>
        <begin position="149"/>
        <end position="218"/>
    </location>
</feature>
<comment type="subcellular location">
    <subcellularLocation>
        <location evidence="1 6">Nucleus</location>
    </subcellularLocation>
</comment>
<organism evidence="9 10">
    <name type="scientific">Pyrus ussuriensis x Pyrus communis</name>
    <dbReference type="NCBI Taxonomy" id="2448454"/>
    <lineage>
        <taxon>Eukaryota</taxon>
        <taxon>Viridiplantae</taxon>
        <taxon>Streptophyta</taxon>
        <taxon>Embryophyta</taxon>
        <taxon>Tracheophyta</taxon>
        <taxon>Spermatophyta</taxon>
        <taxon>Magnoliopsida</taxon>
        <taxon>eudicotyledons</taxon>
        <taxon>Gunneridae</taxon>
        <taxon>Pentapetalae</taxon>
        <taxon>rosids</taxon>
        <taxon>fabids</taxon>
        <taxon>Rosales</taxon>
        <taxon>Rosaceae</taxon>
        <taxon>Amygdaloideae</taxon>
        <taxon>Maleae</taxon>
        <taxon>Pyrus</taxon>
    </lineage>
</organism>
<dbReference type="Pfam" id="PF04844">
    <property type="entry name" value="Ovate"/>
    <property type="match status" value="1"/>
</dbReference>
<dbReference type="InterPro" id="IPR006458">
    <property type="entry name" value="Ovate_C"/>
</dbReference>
<feature type="region of interest" description="Disordered" evidence="7">
    <location>
        <begin position="23"/>
        <end position="47"/>
    </location>
</feature>
<evidence type="ECO:0000256" key="4">
    <source>
        <dbReference type="ARBA" id="ARBA00023163"/>
    </source>
</evidence>
<evidence type="ECO:0000256" key="5">
    <source>
        <dbReference type="ARBA" id="ARBA00023242"/>
    </source>
</evidence>
<evidence type="ECO:0000313" key="10">
    <source>
        <dbReference type="Proteomes" id="UP000327157"/>
    </source>
</evidence>
<dbReference type="InterPro" id="IPR038933">
    <property type="entry name" value="Ovate"/>
</dbReference>
<evidence type="ECO:0000256" key="6">
    <source>
        <dbReference type="RuleBase" id="RU367028"/>
    </source>
</evidence>
<dbReference type="EMBL" id="SMOL01000559">
    <property type="protein sequence ID" value="KAB2605337.1"/>
    <property type="molecule type" value="Genomic_DNA"/>
</dbReference>
<dbReference type="Proteomes" id="UP000327157">
    <property type="component" value="Chromosome 11"/>
</dbReference>
<reference evidence="10" key="2">
    <citation type="submission" date="2019-10" db="EMBL/GenBank/DDBJ databases">
        <title>A de novo genome assembly of a pear dwarfing rootstock.</title>
        <authorList>
            <person name="Wang F."/>
            <person name="Wang J."/>
            <person name="Li S."/>
            <person name="Zhang Y."/>
            <person name="Fang M."/>
            <person name="Ma L."/>
            <person name="Zhao Y."/>
            <person name="Jiang S."/>
        </authorList>
    </citation>
    <scope>NUCLEOTIDE SEQUENCE [LARGE SCALE GENOMIC DNA]</scope>
</reference>
<keyword evidence="2 6" id="KW-0678">Repressor</keyword>
<dbReference type="GO" id="GO:0005634">
    <property type="term" value="C:nucleus"/>
    <property type="evidence" value="ECO:0007669"/>
    <property type="project" value="UniProtKB-SubCell"/>
</dbReference>
<keyword evidence="3 6" id="KW-0805">Transcription regulation</keyword>
<sequence length="317" mass="34949">MANALGRNLNLCFTKIRRPPMGTTLDDDAHSHRLPTATASTSTSTSPTSMIKNFNSLYDDQSTLFDSTNTTSKSLSSSLLSTSDDYSDTDSPTPDFATAFASRRFFFSSPGRSNSIVDQSSFAATSSSSKTSASEPEDRTLFINHSVAIPTFSPDPYRDFRRSMQEMVEARERTPDSEDVKKKSNWEFLHELLLCYLALNPKSTHKFIIGAFADLLVSLMPSPAGGSRIELEPEFTAGVCEISRCIYTKKIIIIGDESCCAQKIPYAMPKSKHASLPNSLGSSPKAFYQAHRRHTRRATSSIKGVGPKLSREIHQSM</sequence>
<dbReference type="PANTHER" id="PTHR33057">
    <property type="entry name" value="TRANSCRIPTION REPRESSOR OFP7-RELATED"/>
    <property type="match status" value="1"/>
</dbReference>
<feature type="region of interest" description="Disordered" evidence="7">
    <location>
        <begin position="297"/>
        <end position="317"/>
    </location>
</feature>
<evidence type="ECO:0000256" key="7">
    <source>
        <dbReference type="SAM" id="MobiDB-lite"/>
    </source>
</evidence>
<evidence type="ECO:0000256" key="2">
    <source>
        <dbReference type="ARBA" id="ARBA00022491"/>
    </source>
</evidence>
<feature type="compositionally biased region" description="Low complexity" evidence="7">
    <location>
        <begin position="35"/>
        <end position="47"/>
    </location>
</feature>
<dbReference type="GO" id="GO:0045892">
    <property type="term" value="P:negative regulation of DNA-templated transcription"/>
    <property type="evidence" value="ECO:0007669"/>
    <property type="project" value="UniProtKB-UniRule"/>
</dbReference>
<evidence type="ECO:0000256" key="3">
    <source>
        <dbReference type="ARBA" id="ARBA00023015"/>
    </source>
</evidence>
<keyword evidence="10" id="KW-1185">Reference proteome</keyword>